<sequence>MKRRSFLKTAGLGALAGGAAVVGAPAVASSNPSIKWRLASSWPRSLEILFNGAVDMAEYVRQATNGQFQIDVYPAGEIIPAFQVFDAVSNGTIQAGSSAGYYYYGKNPSYCFQTIVPFGMNARQTTSWLLLGGGQALLDELFGQANIVARPVGNTGAQMGGWYRKEIKTLDDLKGLKMRTAGFTGEVLSRLGVVPQQIPGGDIYPSLEKGTLDAVEYVGPYDDEKQGFYKVAKYYYYPGFWEGSAVYNAYFNKNEYEKLPNHYKQIIEDACAHANAKALATYDAKNPAALRRLIANGAILKRFPEEIMQTAFDVSVKLYEEYSAKDPMFKKIADSYFGFRDEIIPWFNVIENTYTAFLSNAIRNQKK</sequence>
<keyword evidence="3" id="KW-0479">Metal-binding</keyword>
<proteinExistence type="predicted"/>
<dbReference type="HOGENOM" id="CLU_036176_0_1_4"/>
<evidence type="ECO:0000256" key="3">
    <source>
        <dbReference type="PIRSR" id="PIRSR039026-2"/>
    </source>
</evidence>
<dbReference type="GO" id="GO:0031317">
    <property type="term" value="C:tripartite ATP-independent periplasmic transporter complex"/>
    <property type="evidence" value="ECO:0007669"/>
    <property type="project" value="InterPro"/>
</dbReference>
<evidence type="ECO:0000256" key="4">
    <source>
        <dbReference type="SAM" id="SignalP"/>
    </source>
</evidence>
<dbReference type="eggNOG" id="COG4663">
    <property type="taxonomic scope" value="Bacteria"/>
</dbReference>
<dbReference type="PROSITE" id="PS51318">
    <property type="entry name" value="TAT"/>
    <property type="match status" value="1"/>
</dbReference>
<feature type="chain" id="PRO_5001717552" evidence="4">
    <location>
        <begin position="20"/>
        <end position="367"/>
    </location>
</feature>
<dbReference type="AlphaFoldDB" id="A0A077DIH2"/>
<dbReference type="GO" id="GO:0055085">
    <property type="term" value="P:transmembrane transport"/>
    <property type="evidence" value="ECO:0007669"/>
    <property type="project" value="InterPro"/>
</dbReference>
<organism evidence="5 6">
    <name type="scientific">Basilea psittacipulmonis DSM 24701</name>
    <dbReference type="NCBI Taxonomy" id="1072685"/>
    <lineage>
        <taxon>Bacteria</taxon>
        <taxon>Pseudomonadati</taxon>
        <taxon>Pseudomonadota</taxon>
        <taxon>Betaproteobacteria</taxon>
        <taxon>Burkholderiales</taxon>
        <taxon>Alcaligenaceae</taxon>
        <taxon>Basilea</taxon>
    </lineage>
</organism>
<dbReference type="InterPro" id="IPR006311">
    <property type="entry name" value="TAT_signal"/>
</dbReference>
<reference evidence="5 6" key="1">
    <citation type="journal article" date="2014" name="BMC Genomics">
        <title>A genomic perspective on a new bacterial genus and species from the Alcaligenaceae family, Basilea psittacipulmonis.</title>
        <authorList>
            <person name="Whiteson K.L."/>
            <person name="Hernandez D."/>
            <person name="Lazarevic V."/>
            <person name="Gaia N."/>
            <person name="Farinelli L."/>
            <person name="Francois P."/>
            <person name="Pilo P."/>
            <person name="Frey J."/>
            <person name="Schrenzel J."/>
        </authorList>
    </citation>
    <scope>NUCLEOTIDE SEQUENCE [LARGE SCALE GENOMIC DNA]</scope>
    <source>
        <strain evidence="5 6">DSM 24701</strain>
    </source>
</reference>
<dbReference type="NCBIfam" id="NF037995">
    <property type="entry name" value="TRAP_S1"/>
    <property type="match status" value="1"/>
</dbReference>
<name>A0A077DIH2_9BURK</name>
<dbReference type="Pfam" id="PF03480">
    <property type="entry name" value="DctP"/>
    <property type="match status" value="1"/>
</dbReference>
<dbReference type="PANTHER" id="PTHR33376">
    <property type="match status" value="1"/>
</dbReference>
<dbReference type="OrthoDB" id="9769667at2"/>
<dbReference type="GO" id="GO:0046872">
    <property type="term" value="F:metal ion binding"/>
    <property type="evidence" value="ECO:0007669"/>
    <property type="project" value="UniProtKB-KW"/>
</dbReference>
<accession>A0A077DIH2</accession>
<feature type="binding site" evidence="3">
    <location>
        <position position="217"/>
    </location>
    <ligand>
        <name>Na(+)</name>
        <dbReference type="ChEBI" id="CHEBI:29101"/>
    </ligand>
</feature>
<evidence type="ECO:0000313" key="5">
    <source>
        <dbReference type="EMBL" id="AIL32973.1"/>
    </source>
</evidence>
<keyword evidence="1 4" id="KW-0732">Signal</keyword>
<dbReference type="Gene3D" id="3.40.190.10">
    <property type="entry name" value="Periplasmic binding protein-like II"/>
    <property type="match status" value="1"/>
</dbReference>
<evidence type="ECO:0000313" key="6">
    <source>
        <dbReference type="Proteomes" id="UP000028945"/>
    </source>
</evidence>
<dbReference type="PIRSF" id="PIRSF039026">
    <property type="entry name" value="SiaP"/>
    <property type="match status" value="1"/>
</dbReference>
<dbReference type="RefSeq" id="WP_038500317.1">
    <property type="nucleotide sequence ID" value="NZ_AFWK01000002.1"/>
</dbReference>
<feature type="binding site" evidence="2">
    <location>
        <position position="158"/>
    </location>
    <ligand>
        <name>substrate</name>
    </ligand>
</feature>
<dbReference type="PANTHER" id="PTHR33376:SF5">
    <property type="entry name" value="EXTRACYTOPLASMIC SOLUTE RECEPTOR PROTEIN"/>
    <property type="match status" value="1"/>
</dbReference>
<evidence type="ECO:0000256" key="1">
    <source>
        <dbReference type="ARBA" id="ARBA00022729"/>
    </source>
</evidence>
<dbReference type="InterPro" id="IPR026289">
    <property type="entry name" value="SBP_TakP-like"/>
</dbReference>
<dbReference type="KEGG" id="bpsi:IX83_06285"/>
<dbReference type="Proteomes" id="UP000028945">
    <property type="component" value="Chromosome"/>
</dbReference>
<feature type="binding site" evidence="2">
    <location>
        <position position="179"/>
    </location>
    <ligand>
        <name>substrate</name>
    </ligand>
</feature>
<dbReference type="STRING" id="1072685.IX83_06285"/>
<dbReference type="InterPro" id="IPR038404">
    <property type="entry name" value="TRAP_DctP_sf"/>
</dbReference>
<protein>
    <submittedName>
        <fullName evidence="5">ABC transporter substrate-binding protein</fullName>
    </submittedName>
</protein>
<feature type="binding site" evidence="3">
    <location>
        <position position="242"/>
    </location>
    <ligand>
        <name>substrate</name>
    </ligand>
</feature>
<evidence type="ECO:0000256" key="2">
    <source>
        <dbReference type="PIRSR" id="PIRSR039026-1"/>
    </source>
</evidence>
<gene>
    <name evidence="5" type="ORF">IX83_06285</name>
</gene>
<keyword evidence="6" id="KW-1185">Reference proteome</keyword>
<dbReference type="Gene3D" id="3.40.190.170">
    <property type="entry name" value="Bacterial extracellular solute-binding protein, family 7"/>
    <property type="match status" value="1"/>
</dbReference>
<dbReference type="InterPro" id="IPR018389">
    <property type="entry name" value="DctP_fam"/>
</dbReference>
<feature type="signal peptide" evidence="4">
    <location>
        <begin position="1"/>
        <end position="19"/>
    </location>
</feature>
<dbReference type="EMBL" id="CP009238">
    <property type="protein sequence ID" value="AIL32973.1"/>
    <property type="molecule type" value="Genomic_DNA"/>
</dbReference>
<feature type="binding site" evidence="3">
    <location>
        <position position="216"/>
    </location>
    <ligand>
        <name>substrate</name>
    </ligand>
</feature>